<sequence>MVYPAENQDKVYIYGLELSRKFNISKWIELPNGLSVRLAIGYNQDKSQTSYLADKYLEMDSITLMKWLLDYSME</sequence>
<name>A0A2V4E1V7_9GAMM</name>
<dbReference type="OrthoDB" id="9764669at2"/>
<accession>A0A2V4E1V7</accession>
<organism evidence="1 2">
    <name type="scientific">Gilliamella apicola</name>
    <dbReference type="NCBI Taxonomy" id="1196095"/>
    <lineage>
        <taxon>Bacteria</taxon>
        <taxon>Pseudomonadati</taxon>
        <taxon>Pseudomonadota</taxon>
        <taxon>Gammaproteobacteria</taxon>
        <taxon>Orbales</taxon>
        <taxon>Orbaceae</taxon>
        <taxon>Gilliamella</taxon>
    </lineage>
</organism>
<protein>
    <submittedName>
        <fullName evidence="1">Uncharacterized protein</fullName>
    </submittedName>
</protein>
<dbReference type="RefSeq" id="WP_110433726.1">
    <property type="nucleotide sequence ID" value="NZ_QGLR01000010.1"/>
</dbReference>
<evidence type="ECO:0000313" key="2">
    <source>
        <dbReference type="Proteomes" id="UP000247932"/>
    </source>
</evidence>
<gene>
    <name evidence="1" type="ORF">DKK70_09155</name>
</gene>
<keyword evidence="2" id="KW-1185">Reference proteome</keyword>
<dbReference type="EMBL" id="QGLR01000010">
    <property type="protein sequence ID" value="PXZ07145.1"/>
    <property type="molecule type" value="Genomic_DNA"/>
</dbReference>
<dbReference type="AlphaFoldDB" id="A0A2V4E1V7"/>
<proteinExistence type="predicted"/>
<dbReference type="Proteomes" id="UP000247932">
    <property type="component" value="Unassembled WGS sequence"/>
</dbReference>
<comment type="caution">
    <text evidence="1">The sequence shown here is derived from an EMBL/GenBank/DDBJ whole genome shotgun (WGS) entry which is preliminary data.</text>
</comment>
<reference evidence="1 2" key="1">
    <citation type="submission" date="2018-05" db="EMBL/GenBank/DDBJ databases">
        <title>Reference genomes for bee gut microbiota database.</title>
        <authorList>
            <person name="Ellegaard K.M."/>
        </authorList>
    </citation>
    <scope>NUCLEOTIDE SEQUENCE [LARGE SCALE GENOMIC DNA]</scope>
    <source>
        <strain evidence="1 2">ESL0182</strain>
    </source>
</reference>
<evidence type="ECO:0000313" key="1">
    <source>
        <dbReference type="EMBL" id="PXZ07145.1"/>
    </source>
</evidence>